<organism evidence="2 3">
    <name type="scientific">Phytophthora megakarya</name>
    <dbReference type="NCBI Taxonomy" id="4795"/>
    <lineage>
        <taxon>Eukaryota</taxon>
        <taxon>Sar</taxon>
        <taxon>Stramenopiles</taxon>
        <taxon>Oomycota</taxon>
        <taxon>Peronosporomycetes</taxon>
        <taxon>Peronosporales</taxon>
        <taxon>Peronosporaceae</taxon>
        <taxon>Phytophthora</taxon>
    </lineage>
</organism>
<proteinExistence type="predicted"/>
<sequence length="83" mass="9415">MFGKAVTQPAERQEGEKDKKSSAQAGKKDSVVLDWSESIVRDLMTLLFDTYAEHLNKTKNNLKSLKRKWAEYNWGGLGIVSIK</sequence>
<evidence type="ECO:0000313" key="3">
    <source>
        <dbReference type="Proteomes" id="UP000198211"/>
    </source>
</evidence>
<feature type="region of interest" description="Disordered" evidence="1">
    <location>
        <begin position="1"/>
        <end position="29"/>
    </location>
</feature>
<name>A0A225WFQ3_9STRA</name>
<comment type="caution">
    <text evidence="2">The sequence shown here is derived from an EMBL/GenBank/DDBJ whole genome shotgun (WGS) entry which is preliminary data.</text>
</comment>
<reference evidence="3" key="1">
    <citation type="submission" date="2017-03" db="EMBL/GenBank/DDBJ databases">
        <title>Phytopthora megakarya and P. palmivora, two closely related causual agents of cacao black pod achieved similar genome size and gene model numbers by different mechanisms.</title>
        <authorList>
            <person name="Ali S."/>
            <person name="Shao J."/>
            <person name="Larry D.J."/>
            <person name="Kronmiller B."/>
            <person name="Shen D."/>
            <person name="Strem M.D."/>
            <person name="Melnick R.L."/>
            <person name="Guiltinan M.J."/>
            <person name="Tyler B.M."/>
            <person name="Meinhardt L.W."/>
            <person name="Bailey B.A."/>
        </authorList>
    </citation>
    <scope>NUCLEOTIDE SEQUENCE [LARGE SCALE GENOMIC DNA]</scope>
    <source>
        <strain evidence="3">zdho120</strain>
    </source>
</reference>
<protein>
    <submittedName>
        <fullName evidence="2">Uncharacterized protein</fullName>
    </submittedName>
</protein>
<feature type="compositionally biased region" description="Basic and acidic residues" evidence="1">
    <location>
        <begin position="11"/>
        <end position="29"/>
    </location>
</feature>
<gene>
    <name evidence="2" type="ORF">PHMEG_0009753</name>
</gene>
<dbReference type="AlphaFoldDB" id="A0A225WFQ3"/>
<dbReference type="Proteomes" id="UP000198211">
    <property type="component" value="Unassembled WGS sequence"/>
</dbReference>
<keyword evidence="3" id="KW-1185">Reference proteome</keyword>
<evidence type="ECO:0000256" key="1">
    <source>
        <dbReference type="SAM" id="MobiDB-lite"/>
    </source>
</evidence>
<evidence type="ECO:0000313" key="2">
    <source>
        <dbReference type="EMBL" id="OWZ16455.1"/>
    </source>
</evidence>
<dbReference type="EMBL" id="NBNE01000931">
    <property type="protein sequence ID" value="OWZ16455.1"/>
    <property type="molecule type" value="Genomic_DNA"/>
</dbReference>
<accession>A0A225WFQ3</accession>